<comment type="caution">
    <text evidence="10">The sequence shown here is derived from an EMBL/GenBank/DDBJ whole genome shotgun (WGS) entry which is preliminary data.</text>
</comment>
<evidence type="ECO:0000256" key="3">
    <source>
        <dbReference type="ARBA" id="ARBA00022692"/>
    </source>
</evidence>
<evidence type="ECO:0000313" key="10">
    <source>
        <dbReference type="EMBL" id="TCS79403.1"/>
    </source>
</evidence>
<dbReference type="AlphaFoldDB" id="A0A4R3K977"/>
<feature type="domain" description="RsgI N-terminal anti-sigma" evidence="8">
    <location>
        <begin position="2"/>
        <end position="43"/>
    </location>
</feature>
<dbReference type="Pfam" id="PF12791">
    <property type="entry name" value="RsgI_N"/>
    <property type="match status" value="1"/>
</dbReference>
<feature type="compositionally biased region" description="Basic and acidic residues" evidence="6">
    <location>
        <begin position="322"/>
        <end position="339"/>
    </location>
</feature>
<protein>
    <submittedName>
        <fullName evidence="10">Anti-sigma factor-like protein</fullName>
    </submittedName>
</protein>
<keyword evidence="2" id="KW-1003">Cell membrane</keyword>
<evidence type="ECO:0000259" key="9">
    <source>
        <dbReference type="Pfam" id="PF23750"/>
    </source>
</evidence>
<evidence type="ECO:0000256" key="4">
    <source>
        <dbReference type="ARBA" id="ARBA00022989"/>
    </source>
</evidence>
<evidence type="ECO:0000256" key="5">
    <source>
        <dbReference type="ARBA" id="ARBA00023136"/>
    </source>
</evidence>
<proteinExistence type="predicted"/>
<gene>
    <name evidence="10" type="ORF">EDD72_12128</name>
</gene>
<keyword evidence="4 7" id="KW-1133">Transmembrane helix</keyword>
<accession>A0A4R3K977</accession>
<feature type="domain" description="Anti-sigma factor RsgI-like middle" evidence="9">
    <location>
        <begin position="88"/>
        <end position="220"/>
    </location>
</feature>
<evidence type="ECO:0000256" key="7">
    <source>
        <dbReference type="SAM" id="Phobius"/>
    </source>
</evidence>
<dbReference type="Proteomes" id="UP000295788">
    <property type="component" value="Unassembled WGS sequence"/>
</dbReference>
<organism evidence="10 11">
    <name type="scientific">Tepidibacillus fermentans</name>
    <dbReference type="NCBI Taxonomy" id="1281767"/>
    <lineage>
        <taxon>Bacteria</taxon>
        <taxon>Bacillati</taxon>
        <taxon>Bacillota</taxon>
        <taxon>Bacilli</taxon>
        <taxon>Bacillales</taxon>
        <taxon>Bacillaceae</taxon>
        <taxon>Tepidibacillus</taxon>
    </lineage>
</organism>
<feature type="compositionally biased region" description="Basic and acidic residues" evidence="6">
    <location>
        <begin position="279"/>
        <end position="288"/>
    </location>
</feature>
<sequence>MKKSGIVMEILANGKAIVLTKDGEFLSVVPHTRVEIGEETTFTLPREKRFLSLSKRNMRWIRSIAAVFLLLLVGAPGFWNSLSEEVAAYVSLDINPSIDLSVSQSGKVLEVKALNADGQSIIQTIGESIKKRPIDEATAMIFAEAHRQGYLQPKGEVLISVTNIGENQVSEQEMKNRIKQSMAKQENEIKDVSIITLATSTKIREEAQKNGLSTGKYAFYILANNQGYSISLEQIRDHSIYEMIQKEPKLKKMITRTITSEELDREFEYFQQPALKTIDHQEKTEKQPHSSKQTDLQKVQSQPKKSEDKQEGPKGSIINSKQQKEKTNKNENEHQKELINKQIEIKVSTIIDKDEETKPAIQKDHNEVEENEVKHNRDDLDKEDGE</sequence>
<comment type="subcellular location">
    <subcellularLocation>
        <location evidence="1">Cell membrane</location>
        <topology evidence="1">Single-pass membrane protein</topology>
    </subcellularLocation>
</comment>
<feature type="region of interest" description="Disordered" evidence="6">
    <location>
        <begin position="279"/>
        <end position="386"/>
    </location>
</feature>
<keyword evidence="11" id="KW-1185">Reference proteome</keyword>
<evidence type="ECO:0000256" key="2">
    <source>
        <dbReference type="ARBA" id="ARBA00022475"/>
    </source>
</evidence>
<feature type="transmembrane region" description="Helical" evidence="7">
    <location>
        <begin position="60"/>
        <end position="79"/>
    </location>
</feature>
<dbReference type="Pfam" id="PF23750">
    <property type="entry name" value="RsgI_M"/>
    <property type="match status" value="1"/>
</dbReference>
<dbReference type="OrthoDB" id="9800626at2"/>
<reference evidence="10 11" key="1">
    <citation type="submission" date="2019-03" db="EMBL/GenBank/DDBJ databases">
        <title>Genomic Encyclopedia of Type Strains, Phase IV (KMG-IV): sequencing the most valuable type-strain genomes for metagenomic binning, comparative biology and taxonomic classification.</title>
        <authorList>
            <person name="Goeker M."/>
        </authorList>
    </citation>
    <scope>NUCLEOTIDE SEQUENCE [LARGE SCALE GENOMIC DNA]</scope>
    <source>
        <strain evidence="10 11">DSM 23802</strain>
    </source>
</reference>
<keyword evidence="5 7" id="KW-0472">Membrane</keyword>
<evidence type="ECO:0000256" key="6">
    <source>
        <dbReference type="SAM" id="MobiDB-lite"/>
    </source>
</evidence>
<dbReference type="EMBL" id="SMAB01000021">
    <property type="protein sequence ID" value="TCS79403.1"/>
    <property type="molecule type" value="Genomic_DNA"/>
</dbReference>
<feature type="compositionally biased region" description="Polar residues" evidence="6">
    <location>
        <begin position="290"/>
        <end position="303"/>
    </location>
</feature>
<dbReference type="InterPro" id="IPR055431">
    <property type="entry name" value="RsgI_M"/>
</dbReference>
<evidence type="ECO:0000256" key="1">
    <source>
        <dbReference type="ARBA" id="ARBA00004162"/>
    </source>
</evidence>
<dbReference type="InterPro" id="IPR024449">
    <property type="entry name" value="Anti-sigma_RsgI_N"/>
</dbReference>
<dbReference type="RefSeq" id="WP_132770187.1">
    <property type="nucleotide sequence ID" value="NZ_SMAB01000021.1"/>
</dbReference>
<evidence type="ECO:0000259" key="8">
    <source>
        <dbReference type="Pfam" id="PF12791"/>
    </source>
</evidence>
<name>A0A4R3K977_9BACI</name>
<keyword evidence="3 7" id="KW-0812">Transmembrane</keyword>
<evidence type="ECO:0000313" key="11">
    <source>
        <dbReference type="Proteomes" id="UP000295788"/>
    </source>
</evidence>
<dbReference type="GO" id="GO:0005886">
    <property type="term" value="C:plasma membrane"/>
    <property type="evidence" value="ECO:0007669"/>
    <property type="project" value="UniProtKB-SubCell"/>
</dbReference>
<feature type="compositionally biased region" description="Basic and acidic residues" evidence="6">
    <location>
        <begin position="351"/>
        <end position="380"/>
    </location>
</feature>